<dbReference type="SUPFAM" id="SSF82171">
    <property type="entry name" value="DPP6 N-terminal domain-like"/>
    <property type="match status" value="1"/>
</dbReference>
<dbReference type="PATRIC" id="fig|54915.3.peg.1290"/>
<evidence type="ECO:0000256" key="2">
    <source>
        <dbReference type="SAM" id="SignalP"/>
    </source>
</evidence>
<feature type="compositionally biased region" description="Polar residues" evidence="1">
    <location>
        <begin position="374"/>
        <end position="384"/>
    </location>
</feature>
<dbReference type="InterPro" id="IPR011042">
    <property type="entry name" value="6-blade_b-propeller_TolB-like"/>
</dbReference>
<accession>A0A0K9YUY6</accession>
<feature type="signal peptide" evidence="2">
    <location>
        <begin position="1"/>
        <end position="27"/>
    </location>
</feature>
<dbReference type="AlphaFoldDB" id="A0A0K9YUY6"/>
<reference evidence="3 6" key="3">
    <citation type="submission" date="2019-06" db="EMBL/GenBank/DDBJ databases">
        <title>Whole genome shotgun sequence of Brevibacillus reuszeri NBRC 15719.</title>
        <authorList>
            <person name="Hosoyama A."/>
            <person name="Uohara A."/>
            <person name="Ohji S."/>
            <person name="Ichikawa N."/>
        </authorList>
    </citation>
    <scope>NUCLEOTIDE SEQUENCE [LARGE SCALE GENOMIC DNA]</scope>
    <source>
        <strain evidence="3 6">NBRC 15719</strain>
    </source>
</reference>
<keyword evidence="6" id="KW-1185">Reference proteome</keyword>
<keyword evidence="2" id="KW-0732">Signal</keyword>
<evidence type="ECO:0000256" key="1">
    <source>
        <dbReference type="SAM" id="MobiDB-lite"/>
    </source>
</evidence>
<evidence type="ECO:0000313" key="3">
    <source>
        <dbReference type="EMBL" id="GED70675.1"/>
    </source>
</evidence>
<dbReference type="PANTHER" id="PTHR36842:SF1">
    <property type="entry name" value="PROTEIN TOLB"/>
    <property type="match status" value="1"/>
</dbReference>
<dbReference type="PANTHER" id="PTHR36842">
    <property type="entry name" value="PROTEIN TOLB HOMOLOG"/>
    <property type="match status" value="1"/>
</dbReference>
<evidence type="ECO:0000313" key="5">
    <source>
        <dbReference type="Proteomes" id="UP000036834"/>
    </source>
</evidence>
<dbReference type="Proteomes" id="UP000036834">
    <property type="component" value="Unassembled WGS sequence"/>
</dbReference>
<evidence type="ECO:0000313" key="4">
    <source>
        <dbReference type="EMBL" id="KNB72513.1"/>
    </source>
</evidence>
<dbReference type="OrthoDB" id="9774911at2"/>
<dbReference type="Gene3D" id="2.120.10.30">
    <property type="entry name" value="TolB, C-terminal domain"/>
    <property type="match status" value="2"/>
</dbReference>
<dbReference type="EMBL" id="LGIQ01000007">
    <property type="protein sequence ID" value="KNB72513.1"/>
    <property type="molecule type" value="Genomic_DNA"/>
</dbReference>
<organism evidence="4 5">
    <name type="scientific">Brevibacillus reuszeri</name>
    <dbReference type="NCBI Taxonomy" id="54915"/>
    <lineage>
        <taxon>Bacteria</taxon>
        <taxon>Bacillati</taxon>
        <taxon>Bacillota</taxon>
        <taxon>Bacilli</taxon>
        <taxon>Bacillales</taxon>
        <taxon>Paenibacillaceae</taxon>
        <taxon>Brevibacillus</taxon>
    </lineage>
</organism>
<protein>
    <recommendedName>
        <fullName evidence="7">Biopolymer transporter Tol</fullName>
    </recommendedName>
</protein>
<comment type="caution">
    <text evidence="4">The sequence shown here is derived from an EMBL/GenBank/DDBJ whole genome shotgun (WGS) entry which is preliminary data.</text>
</comment>
<proteinExistence type="predicted"/>
<dbReference type="STRING" id="54915.ADS79_11645"/>
<feature type="region of interest" description="Disordered" evidence="1">
    <location>
        <begin position="369"/>
        <end position="390"/>
    </location>
</feature>
<dbReference type="Proteomes" id="UP000319578">
    <property type="component" value="Unassembled WGS sequence"/>
</dbReference>
<sequence length="447" mass="49834">MHKGWSRLIGIASTFAMLIAGSGQAMAADTGNLPERVSKNVSVPANLAFTSHQHLYLLDARNQNEAPKQITTNGFSEIVDWSADGKWLLYLQYKGNDNYSTPGYLWAVRTDGSGVIRVDERPVMQKPKWSPKANTFAFTINIGSNEVPTTQLVLKTISDRGELTLQSKTTVDIVDFTWMPDGEKLLVSTPAEKNRAMTLELRSLAGKTQATYPVAKPPKVEEGIYPWAPEGMKVSPDGTHVAFFVRYNSGSLSADGVPIQLFNLTQPNQLPIVLGTGLAYSEWLAWSPDSKNLAFIEGTDRIATMNKHLNLAEREGKVVPASQKEWVDTLPVWSGKGQEVLYFSRGKGTEYHYDPKKVMVPGQRIWKREENGEQKQVTQGTEQTADYYPTPSHDGTQLLFMRMNEAESGSLFLKQGDNEVELIKGITGDIGYYANYLPPWVRIHWNS</sequence>
<reference evidence="5" key="1">
    <citation type="submission" date="2015-07" db="EMBL/GenBank/DDBJ databases">
        <title>Genome sequencing project for genomic taxonomy and phylogenomics of Bacillus-like bacteria.</title>
        <authorList>
            <person name="Liu B."/>
            <person name="Wang J."/>
            <person name="Zhu Y."/>
            <person name="Liu G."/>
            <person name="Chen Q."/>
            <person name="Chen Z."/>
            <person name="Lan J."/>
            <person name="Che J."/>
            <person name="Ge C."/>
            <person name="Shi H."/>
            <person name="Pan Z."/>
            <person name="Liu X."/>
        </authorList>
    </citation>
    <scope>NUCLEOTIDE SEQUENCE [LARGE SCALE GENOMIC DNA]</scope>
    <source>
        <strain evidence="5">DSM 9887</strain>
    </source>
</reference>
<dbReference type="RefSeq" id="WP_049738566.1">
    <property type="nucleotide sequence ID" value="NZ_BJON01000016.1"/>
</dbReference>
<feature type="chain" id="PRO_5005533619" description="Biopolymer transporter Tol" evidence="2">
    <location>
        <begin position="28"/>
        <end position="447"/>
    </location>
</feature>
<reference evidence="4" key="2">
    <citation type="submission" date="2015-07" db="EMBL/GenBank/DDBJ databases">
        <title>MeaNS - Measles Nucleotide Surveillance Program.</title>
        <authorList>
            <person name="Tran T."/>
            <person name="Druce J."/>
        </authorList>
    </citation>
    <scope>NUCLEOTIDE SEQUENCE</scope>
    <source>
        <strain evidence="4">DSM 9887</strain>
    </source>
</reference>
<evidence type="ECO:0000313" key="6">
    <source>
        <dbReference type="Proteomes" id="UP000319578"/>
    </source>
</evidence>
<dbReference type="EMBL" id="BJON01000016">
    <property type="protein sequence ID" value="GED70675.1"/>
    <property type="molecule type" value="Genomic_DNA"/>
</dbReference>
<gene>
    <name evidence="4" type="ORF">ADS79_11645</name>
    <name evidence="3" type="ORF">BRE01_43770</name>
</gene>
<evidence type="ECO:0008006" key="7">
    <source>
        <dbReference type="Google" id="ProtNLM"/>
    </source>
</evidence>
<name>A0A0K9YUY6_9BACL</name>